<protein>
    <submittedName>
        <fullName evidence="1">Uncharacterized protein</fullName>
    </submittedName>
</protein>
<accession>A0A9D1A1F4</accession>
<organism evidence="1 2">
    <name type="scientific">Candidatus Aveggerthella stercoripullorum</name>
    <dbReference type="NCBI Taxonomy" id="2840688"/>
    <lineage>
        <taxon>Bacteria</taxon>
        <taxon>Bacillati</taxon>
        <taxon>Actinomycetota</taxon>
        <taxon>Coriobacteriia</taxon>
        <taxon>Eggerthellales</taxon>
        <taxon>Eggerthellaceae</taxon>
        <taxon>Eggerthellaceae incertae sedis</taxon>
        <taxon>Candidatus Aveggerthella</taxon>
    </lineage>
</organism>
<reference evidence="1" key="2">
    <citation type="journal article" date="2021" name="PeerJ">
        <title>Extensive microbial diversity within the chicken gut microbiome revealed by metagenomics and culture.</title>
        <authorList>
            <person name="Gilroy R."/>
            <person name="Ravi A."/>
            <person name="Getino M."/>
            <person name="Pursley I."/>
            <person name="Horton D.L."/>
            <person name="Alikhan N.F."/>
            <person name="Baker D."/>
            <person name="Gharbi K."/>
            <person name="Hall N."/>
            <person name="Watson M."/>
            <person name="Adriaenssens E.M."/>
            <person name="Foster-Nyarko E."/>
            <person name="Jarju S."/>
            <person name="Secka A."/>
            <person name="Antonio M."/>
            <person name="Oren A."/>
            <person name="Chaudhuri R.R."/>
            <person name="La Ragione R."/>
            <person name="Hildebrand F."/>
            <person name="Pallen M.J."/>
        </authorList>
    </citation>
    <scope>NUCLEOTIDE SEQUENCE</scope>
    <source>
        <strain evidence="1">ChiGjej1B1-2707</strain>
    </source>
</reference>
<gene>
    <name evidence="1" type="ORF">IAA69_03465</name>
</gene>
<name>A0A9D1A1F4_9ACTN</name>
<comment type="caution">
    <text evidence="1">The sequence shown here is derived from an EMBL/GenBank/DDBJ whole genome shotgun (WGS) entry which is preliminary data.</text>
</comment>
<reference evidence="1" key="1">
    <citation type="submission" date="2020-10" db="EMBL/GenBank/DDBJ databases">
        <authorList>
            <person name="Gilroy R."/>
        </authorList>
    </citation>
    <scope>NUCLEOTIDE SEQUENCE</scope>
    <source>
        <strain evidence="1">ChiGjej1B1-2707</strain>
    </source>
</reference>
<proteinExistence type="predicted"/>
<evidence type="ECO:0000313" key="2">
    <source>
        <dbReference type="Proteomes" id="UP000824261"/>
    </source>
</evidence>
<dbReference type="AlphaFoldDB" id="A0A9D1A1F4"/>
<dbReference type="EMBL" id="DVGB01000043">
    <property type="protein sequence ID" value="HIR01303.1"/>
    <property type="molecule type" value="Genomic_DNA"/>
</dbReference>
<evidence type="ECO:0000313" key="1">
    <source>
        <dbReference type="EMBL" id="HIR01303.1"/>
    </source>
</evidence>
<sequence>MNFEDWQVRVDSIDLGDLRLYHAYAFNEKTQQIIEGDTEDPDEEYVRQRFQQQLAMTLMQLEMERQMGER</sequence>
<dbReference type="Proteomes" id="UP000824261">
    <property type="component" value="Unassembled WGS sequence"/>
</dbReference>